<comment type="caution">
    <text evidence="1">The sequence shown here is derived from an EMBL/GenBank/DDBJ whole genome shotgun (WGS) entry which is preliminary data.</text>
</comment>
<protein>
    <submittedName>
        <fullName evidence="1">Uncharacterized protein</fullName>
    </submittedName>
</protein>
<gene>
    <name evidence="1" type="ORF">BOH73_02160</name>
</gene>
<dbReference type="EMBL" id="MPJC01000001">
    <property type="protein sequence ID" value="OKA24716.1"/>
    <property type="molecule type" value="Genomic_DNA"/>
</dbReference>
<dbReference type="Proteomes" id="UP000186677">
    <property type="component" value="Unassembled WGS sequence"/>
</dbReference>
<evidence type="ECO:0000313" key="1">
    <source>
        <dbReference type="EMBL" id="OKA24716.1"/>
    </source>
</evidence>
<dbReference type="RefSeq" id="WP_060690813.1">
    <property type="nucleotide sequence ID" value="NZ_CP012676.1"/>
</dbReference>
<keyword evidence="2" id="KW-1185">Reference proteome</keyword>
<sequence>MTPLFLPHTLLDAMDVFTTSLPGAAKGQERLLALRNRAIAEGAHVLILAWPTLDWVLLAVEVPKGVVIEDAQQLIPNLLANPRALEHMRSESRKGQHLSWLTLTRPNTTKH</sequence>
<evidence type="ECO:0000313" key="2">
    <source>
        <dbReference type="Proteomes" id="UP000186677"/>
    </source>
</evidence>
<organism evidence="1 2">
    <name type="scientific">Pseudomonas versuta</name>
    <dbReference type="NCBI Taxonomy" id="1788301"/>
    <lineage>
        <taxon>Bacteria</taxon>
        <taxon>Pseudomonadati</taxon>
        <taxon>Pseudomonadota</taxon>
        <taxon>Gammaproteobacteria</taxon>
        <taxon>Pseudomonadales</taxon>
        <taxon>Pseudomonadaceae</taxon>
        <taxon>Pseudomonas</taxon>
    </lineage>
</organism>
<proteinExistence type="predicted"/>
<accession>A0ABX3ECF6</accession>
<reference evidence="1 2" key="1">
    <citation type="submission" date="2016-11" db="EMBL/GenBank/DDBJ databases">
        <title>Draft genome of Pseudomonas versuta A4R1.5.</title>
        <authorList>
            <person name="See-Too W.-S."/>
        </authorList>
    </citation>
    <scope>NUCLEOTIDE SEQUENCE [LARGE SCALE GENOMIC DNA]</scope>
    <source>
        <strain evidence="1 2">A4R1.5</strain>
    </source>
</reference>
<name>A0ABX3ECF6_9PSED</name>